<organism evidence="1 2">
    <name type="scientific">Citricoccus muralis</name>
    <dbReference type="NCBI Taxonomy" id="169134"/>
    <lineage>
        <taxon>Bacteria</taxon>
        <taxon>Bacillati</taxon>
        <taxon>Actinomycetota</taxon>
        <taxon>Actinomycetes</taxon>
        <taxon>Micrococcales</taxon>
        <taxon>Micrococcaceae</taxon>
        <taxon>Citricoccus</taxon>
    </lineage>
</organism>
<proteinExistence type="predicted"/>
<dbReference type="AlphaFoldDB" id="A0A3D9LAE3"/>
<gene>
    <name evidence="1" type="ORF">C8E99_1051</name>
</gene>
<name>A0A3D9LAE3_9MICC</name>
<comment type="caution">
    <text evidence="1">The sequence shown here is derived from an EMBL/GenBank/DDBJ whole genome shotgun (WGS) entry which is preliminary data.</text>
</comment>
<evidence type="ECO:0000313" key="1">
    <source>
        <dbReference type="EMBL" id="REE03245.1"/>
    </source>
</evidence>
<accession>A0A3D9LAE3</accession>
<dbReference type="OrthoDB" id="4377282at2"/>
<dbReference type="RefSeq" id="WP_115931391.1">
    <property type="nucleotide sequence ID" value="NZ_QREH01000001.1"/>
</dbReference>
<keyword evidence="2" id="KW-1185">Reference proteome</keyword>
<dbReference type="PANTHER" id="PTHR34724:SF2">
    <property type="entry name" value="OS12G0596101 PROTEIN"/>
    <property type="match status" value="1"/>
</dbReference>
<dbReference type="EMBL" id="QREH01000001">
    <property type="protein sequence ID" value="REE03245.1"/>
    <property type="molecule type" value="Genomic_DNA"/>
</dbReference>
<protein>
    <submittedName>
        <fullName evidence="1">Uncharacterized protein</fullName>
    </submittedName>
</protein>
<sequence>MCRSVTCPVCGKTTWAGCGQHIDQVKRTVPAGNWCPGHDRAAAPASTRRPGLLTRLFRR</sequence>
<reference evidence="1 2" key="1">
    <citation type="submission" date="2018-07" db="EMBL/GenBank/DDBJ databases">
        <title>Sequencing the genomes of 1000 actinobacteria strains.</title>
        <authorList>
            <person name="Klenk H.-P."/>
        </authorList>
    </citation>
    <scope>NUCLEOTIDE SEQUENCE [LARGE SCALE GENOMIC DNA]</scope>
    <source>
        <strain evidence="1 2">DSM 14442</strain>
    </source>
</reference>
<dbReference type="PANTHER" id="PTHR34724">
    <property type="entry name" value="OS12G0596101 PROTEIN"/>
    <property type="match status" value="1"/>
</dbReference>
<dbReference type="Proteomes" id="UP000256727">
    <property type="component" value="Unassembled WGS sequence"/>
</dbReference>
<evidence type="ECO:0000313" key="2">
    <source>
        <dbReference type="Proteomes" id="UP000256727"/>
    </source>
</evidence>